<proteinExistence type="predicted"/>
<organism evidence="2 3">
    <name type="scientific">Ignelater luminosus</name>
    <name type="common">Cucubano</name>
    <name type="synonym">Pyrophorus luminosus</name>
    <dbReference type="NCBI Taxonomy" id="2038154"/>
    <lineage>
        <taxon>Eukaryota</taxon>
        <taxon>Metazoa</taxon>
        <taxon>Ecdysozoa</taxon>
        <taxon>Arthropoda</taxon>
        <taxon>Hexapoda</taxon>
        <taxon>Insecta</taxon>
        <taxon>Pterygota</taxon>
        <taxon>Neoptera</taxon>
        <taxon>Endopterygota</taxon>
        <taxon>Coleoptera</taxon>
        <taxon>Polyphaga</taxon>
        <taxon>Elateriformia</taxon>
        <taxon>Elateroidea</taxon>
        <taxon>Elateridae</taxon>
        <taxon>Agrypninae</taxon>
        <taxon>Pyrophorini</taxon>
        <taxon>Ignelater</taxon>
    </lineage>
</organism>
<evidence type="ECO:0000256" key="1">
    <source>
        <dbReference type="SAM" id="MobiDB-lite"/>
    </source>
</evidence>
<comment type="caution">
    <text evidence="2">The sequence shown here is derived from an EMBL/GenBank/DDBJ whole genome shotgun (WGS) entry which is preliminary data.</text>
</comment>
<dbReference type="EMBL" id="VTPC01090159">
    <property type="protein sequence ID" value="KAF2884538.1"/>
    <property type="molecule type" value="Genomic_DNA"/>
</dbReference>
<dbReference type="OrthoDB" id="6775047at2759"/>
<feature type="region of interest" description="Disordered" evidence="1">
    <location>
        <begin position="178"/>
        <end position="201"/>
    </location>
</feature>
<protein>
    <recommendedName>
        <fullName evidence="4">DDE-1 domain-containing protein</fullName>
    </recommendedName>
</protein>
<feature type="compositionally biased region" description="Polar residues" evidence="1">
    <location>
        <begin position="189"/>
        <end position="201"/>
    </location>
</feature>
<evidence type="ECO:0000313" key="2">
    <source>
        <dbReference type="EMBL" id="KAF2884538.1"/>
    </source>
</evidence>
<keyword evidence="3" id="KW-1185">Reference proteome</keyword>
<reference evidence="2" key="1">
    <citation type="submission" date="2019-08" db="EMBL/GenBank/DDBJ databases">
        <title>The genome of the North American firefly Photinus pyralis.</title>
        <authorList>
            <consortium name="Photinus pyralis genome working group"/>
            <person name="Fallon T.R."/>
            <person name="Sander Lower S.E."/>
            <person name="Weng J.-K."/>
        </authorList>
    </citation>
    <scope>NUCLEOTIDE SEQUENCE</scope>
    <source>
        <strain evidence="2">TRF0915ILg1</strain>
        <tissue evidence="2">Whole body</tissue>
    </source>
</reference>
<dbReference type="Proteomes" id="UP000801492">
    <property type="component" value="Unassembled WGS sequence"/>
</dbReference>
<accession>A0A8K0CHC2</accession>
<evidence type="ECO:0000313" key="3">
    <source>
        <dbReference type="Proteomes" id="UP000801492"/>
    </source>
</evidence>
<name>A0A8K0CHC2_IGNLU</name>
<sequence length="268" mass="29928">MSLQLWKDGPPGAIYHRSKNGWMTTELFTECHSCERICEEPRATCDEQSFQSEFSPIISPQDLTFYGPLKTAFNKECDLSMKTRGCQKITPYDLARLLNKAYGRVATLDKATKGFERSGIWSLNPETFGEDDFLPARNLRPTIIADEEPAIQISAASDDKDAATSSYVHPLASNSTSANLISPIPATPPHTSDTNPSRHSTTNIGIQLRQYLRLLVKKALFDSSSSDGEDNNVCYDESDNDFFLCSGETHTTKEVRSVCNEFDRDSEF</sequence>
<gene>
    <name evidence="2" type="ORF">ILUMI_21631</name>
</gene>
<dbReference type="AlphaFoldDB" id="A0A8K0CHC2"/>
<evidence type="ECO:0008006" key="4">
    <source>
        <dbReference type="Google" id="ProtNLM"/>
    </source>
</evidence>